<evidence type="ECO:0008006" key="3">
    <source>
        <dbReference type="Google" id="ProtNLM"/>
    </source>
</evidence>
<dbReference type="EMBL" id="CP065938">
    <property type="protein sequence ID" value="UWX06303.1"/>
    <property type="molecule type" value="Genomic_DNA"/>
</dbReference>
<keyword evidence="2" id="KW-1185">Reference proteome</keyword>
<evidence type="ECO:0000313" key="2">
    <source>
        <dbReference type="Proteomes" id="UP001058120"/>
    </source>
</evidence>
<reference evidence="1" key="1">
    <citation type="submission" date="2020-12" db="EMBL/GenBank/DDBJ databases">
        <title>Taurinivorans muris gen. nov., sp. nov., fundamental and realized metabolic niche of a ubiquitous sulfidogenic bacterium in the murine intestine.</title>
        <authorList>
            <person name="Ye H."/>
            <person name="Hanson B.T."/>
            <person name="Loy A."/>
        </authorList>
    </citation>
    <scope>NUCLEOTIDE SEQUENCE</scope>
    <source>
        <strain evidence="1">LT0009</strain>
    </source>
</reference>
<dbReference type="PANTHER" id="PTHR35602:SF3">
    <property type="entry name" value="ESTERASE YQIA"/>
    <property type="match status" value="1"/>
</dbReference>
<sequence length="187" mass="21472">MNANTQCFAYIHGLNSDKNSRSCKEIHTLLGSVHDFYYDYTQNALLALAEIENKLSDVHKNNPNLKLIGSSLGGFFALYLARKYQLSCTVFNPVTFPSEQLAPFKGKNYNFYTNREWNLTDEILQSYTRLPLSTDMKLMPAIVLGLNDETVSPTVTIHFWKHHAKILLTTEEHSITNYQKYLSLLKK</sequence>
<dbReference type="Pfam" id="PF05728">
    <property type="entry name" value="UPF0227"/>
    <property type="match status" value="1"/>
</dbReference>
<evidence type="ECO:0000313" key="1">
    <source>
        <dbReference type="EMBL" id="UWX06303.1"/>
    </source>
</evidence>
<dbReference type="RefSeq" id="WP_334315906.1">
    <property type="nucleotide sequence ID" value="NZ_CP065938.1"/>
</dbReference>
<protein>
    <recommendedName>
        <fullName evidence="3">Esterase</fullName>
    </recommendedName>
</protein>
<name>A0ABY5Y296_9BACT</name>
<gene>
    <name evidence="1" type="ORF">JBF11_03030</name>
</gene>
<proteinExistence type="predicted"/>
<dbReference type="InterPro" id="IPR008886">
    <property type="entry name" value="UPF0227/Esterase_YqiA"/>
</dbReference>
<organism evidence="1 2">
    <name type="scientific">Taurinivorans muris</name>
    <dbReference type="NCBI Taxonomy" id="2787751"/>
    <lineage>
        <taxon>Bacteria</taxon>
        <taxon>Pseudomonadati</taxon>
        <taxon>Thermodesulfobacteriota</taxon>
        <taxon>Desulfovibrionia</taxon>
        <taxon>Desulfovibrionales</taxon>
        <taxon>Desulfovibrionaceae</taxon>
        <taxon>Taurinivorans</taxon>
    </lineage>
</organism>
<dbReference type="Proteomes" id="UP001058120">
    <property type="component" value="Chromosome"/>
</dbReference>
<dbReference type="Gene3D" id="3.40.50.1820">
    <property type="entry name" value="alpha/beta hydrolase"/>
    <property type="match status" value="1"/>
</dbReference>
<dbReference type="InterPro" id="IPR029058">
    <property type="entry name" value="AB_hydrolase_fold"/>
</dbReference>
<dbReference type="SUPFAM" id="SSF53474">
    <property type="entry name" value="alpha/beta-Hydrolases"/>
    <property type="match status" value="1"/>
</dbReference>
<dbReference type="PANTHER" id="PTHR35602">
    <property type="entry name" value="ESTERASE YQIA-RELATED"/>
    <property type="match status" value="1"/>
</dbReference>
<accession>A0ABY5Y296</accession>